<evidence type="ECO:0000313" key="2">
    <source>
        <dbReference type="EMBL" id="BDG70837.1"/>
    </source>
</evidence>
<keyword evidence="3" id="KW-1185">Reference proteome</keyword>
<name>A0ABN6NX18_9PROT</name>
<organism evidence="2 3">
    <name type="scientific">Roseomonas fluvialis</name>
    <dbReference type="NCBI Taxonomy" id="1750527"/>
    <lineage>
        <taxon>Bacteria</taxon>
        <taxon>Pseudomonadati</taxon>
        <taxon>Pseudomonadota</taxon>
        <taxon>Alphaproteobacteria</taxon>
        <taxon>Acetobacterales</taxon>
        <taxon>Roseomonadaceae</taxon>
        <taxon>Roseomonas</taxon>
    </lineage>
</organism>
<gene>
    <name evidence="2" type="ORF">Rmf_07660</name>
</gene>
<keyword evidence="1" id="KW-0472">Membrane</keyword>
<evidence type="ECO:0000313" key="3">
    <source>
        <dbReference type="Proteomes" id="UP000831327"/>
    </source>
</evidence>
<keyword evidence="1" id="KW-0812">Transmembrane</keyword>
<feature type="transmembrane region" description="Helical" evidence="1">
    <location>
        <begin position="39"/>
        <end position="62"/>
    </location>
</feature>
<dbReference type="Proteomes" id="UP000831327">
    <property type="component" value="Chromosome"/>
</dbReference>
<protein>
    <submittedName>
        <fullName evidence="2">Uncharacterized protein</fullName>
    </submittedName>
</protein>
<sequence>MVVFFRALQVFGGAGVIACLVLMLQGTPVLGPEWSRPRILYGAAGLLSALTLIAIGEIGYMVRRIRITLARIEKRLED</sequence>
<feature type="transmembrane region" description="Helical" evidence="1">
    <location>
        <begin position="7"/>
        <end position="27"/>
    </location>
</feature>
<accession>A0ABN6NX18</accession>
<dbReference type="EMBL" id="AP025637">
    <property type="protein sequence ID" value="BDG70837.1"/>
    <property type="molecule type" value="Genomic_DNA"/>
</dbReference>
<dbReference type="RefSeq" id="WP_244458149.1">
    <property type="nucleotide sequence ID" value="NZ_AP025637.1"/>
</dbReference>
<reference evidence="2 3" key="1">
    <citation type="journal article" date="2016" name="Microbes Environ.">
        <title>Phylogenetically diverse aerobic anoxygenic phototrophic bacteria isolated from epilithic biofilms in Tama river, Japan.</title>
        <authorList>
            <person name="Hirose S."/>
            <person name="Matsuura K."/>
            <person name="Haruta S."/>
        </authorList>
    </citation>
    <scope>NUCLEOTIDE SEQUENCE [LARGE SCALE GENOMIC DNA]</scope>
    <source>
        <strain evidence="2 3">S08</strain>
    </source>
</reference>
<keyword evidence="1" id="KW-1133">Transmembrane helix</keyword>
<proteinExistence type="predicted"/>
<dbReference type="PROSITE" id="PS51257">
    <property type="entry name" value="PROKAR_LIPOPROTEIN"/>
    <property type="match status" value="1"/>
</dbReference>
<evidence type="ECO:0000256" key="1">
    <source>
        <dbReference type="SAM" id="Phobius"/>
    </source>
</evidence>